<organism evidence="2 3">
    <name type="scientific">Streptomyces sporangiiformans</name>
    <dbReference type="NCBI Taxonomy" id="2315329"/>
    <lineage>
        <taxon>Bacteria</taxon>
        <taxon>Bacillati</taxon>
        <taxon>Actinomycetota</taxon>
        <taxon>Actinomycetes</taxon>
        <taxon>Kitasatosporales</taxon>
        <taxon>Streptomycetaceae</taxon>
        <taxon>Streptomyces</taxon>
    </lineage>
</organism>
<accession>A0A505DI71</accession>
<keyword evidence="1" id="KW-0472">Membrane</keyword>
<evidence type="ECO:0000313" key="2">
    <source>
        <dbReference type="EMBL" id="TPQ22552.1"/>
    </source>
</evidence>
<dbReference type="EMBL" id="VCHX02000083">
    <property type="protein sequence ID" value="TPQ22552.1"/>
    <property type="molecule type" value="Genomic_DNA"/>
</dbReference>
<sequence length="77" mass="7986">MAHSVAQPSATTPAAPAAVPAKLPIGAIAPWAVFFGILMLVLLYFVGAEQGATSVVSGEGVHEWVHDARHLLGFPCH</sequence>
<keyword evidence="1" id="KW-1133">Transmembrane helix</keyword>
<evidence type="ECO:0000256" key="1">
    <source>
        <dbReference type="SAM" id="Phobius"/>
    </source>
</evidence>
<dbReference type="AlphaFoldDB" id="A0A505DI71"/>
<dbReference type="RefSeq" id="WP_119100014.1">
    <property type="nucleotide sequence ID" value="NZ_QXMJ01000083.1"/>
</dbReference>
<evidence type="ECO:0000313" key="3">
    <source>
        <dbReference type="Proteomes" id="UP000317378"/>
    </source>
</evidence>
<comment type="caution">
    <text evidence="2">The sequence shown here is derived from an EMBL/GenBank/DDBJ whole genome shotgun (WGS) entry which is preliminary data.</text>
</comment>
<dbReference type="Proteomes" id="UP000317378">
    <property type="component" value="Unassembled WGS sequence"/>
</dbReference>
<gene>
    <name evidence="2" type="ORF">FGD71_009900</name>
</gene>
<dbReference type="InterPro" id="IPR012667">
    <property type="entry name" value="CbtB_put"/>
</dbReference>
<dbReference type="OrthoDB" id="122519at2"/>
<name>A0A505DI71_9ACTN</name>
<dbReference type="Pfam" id="PF09489">
    <property type="entry name" value="CbtB"/>
    <property type="match status" value="1"/>
</dbReference>
<reference evidence="2 3" key="1">
    <citation type="submission" date="2019-06" db="EMBL/GenBank/DDBJ databases">
        <title>Streptomyces sporangiiformans sp. nov., a novel actinomycete isolated from soil in Mount Song.</title>
        <authorList>
            <person name="Han L."/>
        </authorList>
    </citation>
    <scope>NUCLEOTIDE SEQUENCE [LARGE SCALE GENOMIC DNA]</scope>
    <source>
        <strain evidence="2 3">NEAU-SSA 1</strain>
    </source>
</reference>
<keyword evidence="3" id="KW-1185">Reference proteome</keyword>
<proteinExistence type="predicted"/>
<keyword evidence="1" id="KW-0812">Transmembrane</keyword>
<protein>
    <submittedName>
        <fullName evidence="2">CbtB-domain containing protein</fullName>
    </submittedName>
</protein>
<feature type="transmembrane region" description="Helical" evidence="1">
    <location>
        <begin position="28"/>
        <end position="47"/>
    </location>
</feature>